<evidence type="ECO:0000259" key="6">
    <source>
        <dbReference type="Pfam" id="PF00703"/>
    </source>
</evidence>
<feature type="domain" description="Glycoside hydrolase family 2 immunoglobulin-like beta-sandwich" evidence="6">
    <location>
        <begin position="187"/>
        <end position="291"/>
    </location>
</feature>
<dbReference type="InterPro" id="IPR008979">
    <property type="entry name" value="Galactose-bd-like_sf"/>
</dbReference>
<dbReference type="RefSeq" id="WP_189485320.1">
    <property type="nucleotide sequence ID" value="NZ_BMZB01000001.1"/>
</dbReference>
<evidence type="ECO:0000259" key="8">
    <source>
        <dbReference type="Pfam" id="PF02837"/>
    </source>
</evidence>
<evidence type="ECO:0000313" key="9">
    <source>
        <dbReference type="EMBL" id="GGZ26848.1"/>
    </source>
</evidence>
<dbReference type="Pfam" id="PF02837">
    <property type="entry name" value="Glyco_hydro_2_N"/>
    <property type="match status" value="1"/>
</dbReference>
<feature type="domain" description="Glycoside hydrolase family 2 catalytic" evidence="7">
    <location>
        <begin position="301"/>
        <end position="591"/>
    </location>
</feature>
<feature type="region of interest" description="Disordered" evidence="4">
    <location>
        <begin position="499"/>
        <end position="519"/>
    </location>
</feature>
<proteinExistence type="inferred from homology"/>
<feature type="signal peptide" evidence="5">
    <location>
        <begin position="1"/>
        <end position="20"/>
    </location>
</feature>
<dbReference type="Gene3D" id="3.20.20.80">
    <property type="entry name" value="Glycosidases"/>
    <property type="match status" value="1"/>
</dbReference>
<sequence length="680" mass="74814">MRAILLALMAVLTIIGPAAEARQTSSLNAGWLFKREDIPTASAASFDDKTWLKVTLPHTFNAGDGADGGSYYRGAGWYRKSLDLKPLTARDRLYLQFDGAALVTEVFVNGTRIGRHDGGYSTFRFDITPAVKAGTNLIAVKVDNAAWPHIAPSGGDFTIFGGLYRGVSLIQTSDAGFDLLDHGSPGVAVTATLNARREAELNIVTSLRNSRKGTANLTIRTRVFSEGREVLALSKGARLRAGQVVQLTQAGIIVRPRLWNGRLDPHLYNVVTEVSEDRGLLDRLVTPFGVRTVEFDAGRGLLLNGQPYAVHGVNLHASRAGVGAAMSNTDISEDFDMLDELGVTGVRLVHYPHAQRAYEEADRRGILILTEVPVNSAVADTQAFRANAAQQVRELIRQNINHPSVIAWGIGNEVYATEPYVANILMELNNVAIEEDDSRPTIYAHCCQADNDPKAMQSQLIGFNRYFGWYSDEFSKMGTWADGFHKAFPEKPFAVTEYGAGGSAGHQQEPPERTDPTSGWHPEQYQTLYHEANWAELSTRPFIWGKFVWQGFDAASDGRNEGEQAGINDKGLITYDRRTKKDAFYFYKAQWSQAPLVYITSRRYTDRKIASTDVKVYSNQSSVTLKLNGAVIGTQKPVGGIVIFKSVILKEGINEVTAESPKTSDKVVWRLSVPVPALVR</sequence>
<dbReference type="AlphaFoldDB" id="A0A918PY25"/>
<dbReference type="InterPro" id="IPR013783">
    <property type="entry name" value="Ig-like_fold"/>
</dbReference>
<dbReference type="PANTHER" id="PTHR42732">
    <property type="entry name" value="BETA-GALACTOSIDASE"/>
    <property type="match status" value="1"/>
</dbReference>
<protein>
    <submittedName>
        <fullName evidence="9">Beta-galactosidase</fullName>
    </submittedName>
</protein>
<keyword evidence="2" id="KW-0378">Hydrolase</keyword>
<dbReference type="InterPro" id="IPR017853">
    <property type="entry name" value="GH"/>
</dbReference>
<dbReference type="InterPro" id="IPR036156">
    <property type="entry name" value="Beta-gal/glucu_dom_sf"/>
</dbReference>
<dbReference type="GO" id="GO:0004553">
    <property type="term" value="F:hydrolase activity, hydrolyzing O-glycosyl compounds"/>
    <property type="evidence" value="ECO:0007669"/>
    <property type="project" value="InterPro"/>
</dbReference>
<reference evidence="9" key="2">
    <citation type="submission" date="2020-09" db="EMBL/GenBank/DDBJ databases">
        <authorList>
            <person name="Sun Q."/>
            <person name="Kim S."/>
        </authorList>
    </citation>
    <scope>NUCLEOTIDE SEQUENCE</scope>
    <source>
        <strain evidence="9">KCTC 32296</strain>
    </source>
</reference>
<evidence type="ECO:0000256" key="3">
    <source>
        <dbReference type="ARBA" id="ARBA00023295"/>
    </source>
</evidence>
<dbReference type="InterPro" id="IPR051913">
    <property type="entry name" value="GH2_Domain-Containing"/>
</dbReference>
<dbReference type="SUPFAM" id="SSF51445">
    <property type="entry name" value="(Trans)glycosidases"/>
    <property type="match status" value="1"/>
</dbReference>
<evidence type="ECO:0000259" key="7">
    <source>
        <dbReference type="Pfam" id="PF02836"/>
    </source>
</evidence>
<organism evidence="9 10">
    <name type="scientific">Asticcacaulis endophyticus</name>
    <dbReference type="NCBI Taxonomy" id="1395890"/>
    <lineage>
        <taxon>Bacteria</taxon>
        <taxon>Pseudomonadati</taxon>
        <taxon>Pseudomonadota</taxon>
        <taxon>Alphaproteobacteria</taxon>
        <taxon>Caulobacterales</taxon>
        <taxon>Caulobacteraceae</taxon>
        <taxon>Asticcacaulis</taxon>
    </lineage>
</organism>
<dbReference type="EMBL" id="BMZB01000001">
    <property type="protein sequence ID" value="GGZ26848.1"/>
    <property type="molecule type" value="Genomic_DNA"/>
</dbReference>
<dbReference type="Pfam" id="PF00703">
    <property type="entry name" value="Glyco_hydro_2"/>
    <property type="match status" value="1"/>
</dbReference>
<dbReference type="GO" id="GO:0005975">
    <property type="term" value="P:carbohydrate metabolic process"/>
    <property type="evidence" value="ECO:0007669"/>
    <property type="project" value="InterPro"/>
</dbReference>
<keyword evidence="3" id="KW-0326">Glycosidase</keyword>
<dbReference type="InterPro" id="IPR006101">
    <property type="entry name" value="Glyco_hydro_2"/>
</dbReference>
<evidence type="ECO:0000256" key="1">
    <source>
        <dbReference type="ARBA" id="ARBA00007401"/>
    </source>
</evidence>
<dbReference type="PRINTS" id="PR00132">
    <property type="entry name" value="GLHYDRLASE2"/>
</dbReference>
<accession>A0A918PY25</accession>
<dbReference type="Pfam" id="PF02836">
    <property type="entry name" value="Glyco_hydro_2_C"/>
    <property type="match status" value="1"/>
</dbReference>
<dbReference type="InterPro" id="IPR006103">
    <property type="entry name" value="Glyco_hydro_2_cat"/>
</dbReference>
<keyword evidence="5" id="KW-0732">Signal</keyword>
<gene>
    <name evidence="9" type="ORF">GCM10011273_10540</name>
</gene>
<feature type="domain" description="Glycosyl hydrolases family 2 sugar binding" evidence="8">
    <location>
        <begin position="46"/>
        <end position="172"/>
    </location>
</feature>
<comment type="caution">
    <text evidence="9">The sequence shown here is derived from an EMBL/GenBank/DDBJ whole genome shotgun (WGS) entry which is preliminary data.</text>
</comment>
<evidence type="ECO:0000313" key="10">
    <source>
        <dbReference type="Proteomes" id="UP000662572"/>
    </source>
</evidence>
<dbReference type="Gene3D" id="2.60.40.10">
    <property type="entry name" value="Immunoglobulins"/>
    <property type="match status" value="2"/>
</dbReference>
<dbReference type="InterPro" id="IPR006102">
    <property type="entry name" value="Ig-like_GH2"/>
</dbReference>
<evidence type="ECO:0000256" key="5">
    <source>
        <dbReference type="SAM" id="SignalP"/>
    </source>
</evidence>
<reference evidence="9" key="1">
    <citation type="journal article" date="2014" name="Int. J. Syst. Evol. Microbiol.">
        <title>Complete genome sequence of Corynebacterium casei LMG S-19264T (=DSM 44701T), isolated from a smear-ripened cheese.</title>
        <authorList>
            <consortium name="US DOE Joint Genome Institute (JGI-PGF)"/>
            <person name="Walter F."/>
            <person name="Albersmeier A."/>
            <person name="Kalinowski J."/>
            <person name="Ruckert C."/>
        </authorList>
    </citation>
    <scope>NUCLEOTIDE SEQUENCE</scope>
    <source>
        <strain evidence="9">KCTC 32296</strain>
    </source>
</reference>
<dbReference type="SUPFAM" id="SSF49303">
    <property type="entry name" value="beta-Galactosidase/glucuronidase domain"/>
    <property type="match status" value="1"/>
</dbReference>
<comment type="similarity">
    <text evidence="1">Belongs to the glycosyl hydrolase 2 family.</text>
</comment>
<evidence type="ECO:0000256" key="4">
    <source>
        <dbReference type="SAM" id="MobiDB-lite"/>
    </source>
</evidence>
<dbReference type="Proteomes" id="UP000662572">
    <property type="component" value="Unassembled WGS sequence"/>
</dbReference>
<dbReference type="SUPFAM" id="SSF49785">
    <property type="entry name" value="Galactose-binding domain-like"/>
    <property type="match status" value="1"/>
</dbReference>
<dbReference type="Gene3D" id="2.60.120.260">
    <property type="entry name" value="Galactose-binding domain-like"/>
    <property type="match status" value="1"/>
</dbReference>
<dbReference type="PANTHER" id="PTHR42732:SF1">
    <property type="entry name" value="BETA-MANNOSIDASE"/>
    <property type="match status" value="1"/>
</dbReference>
<feature type="chain" id="PRO_5037596359" evidence="5">
    <location>
        <begin position="21"/>
        <end position="680"/>
    </location>
</feature>
<dbReference type="InterPro" id="IPR006104">
    <property type="entry name" value="Glyco_hydro_2_N"/>
</dbReference>
<keyword evidence="10" id="KW-1185">Reference proteome</keyword>
<evidence type="ECO:0000256" key="2">
    <source>
        <dbReference type="ARBA" id="ARBA00022801"/>
    </source>
</evidence>
<name>A0A918PY25_9CAUL</name>